<feature type="domain" description="HTH gntR-type" evidence="5">
    <location>
        <begin position="14"/>
        <end position="82"/>
    </location>
</feature>
<keyword evidence="2" id="KW-0805">Transcription regulation</keyword>
<evidence type="ECO:0000256" key="1">
    <source>
        <dbReference type="ARBA" id="ARBA00022491"/>
    </source>
</evidence>
<evidence type="ECO:0000259" key="5">
    <source>
        <dbReference type="PROSITE" id="PS50949"/>
    </source>
</evidence>
<keyword evidence="4" id="KW-0804">Transcription</keyword>
<dbReference type="KEGG" id="cthd:CDO33_03175"/>
<dbReference type="AlphaFoldDB" id="A0A2K2FHL1"/>
<dbReference type="PANTHER" id="PTHR30146">
    <property type="entry name" value="LACI-RELATED TRANSCRIPTIONAL REPRESSOR"/>
    <property type="match status" value="1"/>
</dbReference>
<dbReference type="SMART" id="SM00345">
    <property type="entry name" value="HTH_GNTR"/>
    <property type="match status" value="1"/>
</dbReference>
<dbReference type="SUPFAM" id="SSF53822">
    <property type="entry name" value="Periplasmic binding protein-like I"/>
    <property type="match status" value="1"/>
</dbReference>
<evidence type="ECO:0000313" key="6">
    <source>
        <dbReference type="EMBL" id="PNT98262.1"/>
    </source>
</evidence>
<evidence type="ECO:0000256" key="4">
    <source>
        <dbReference type="ARBA" id="ARBA00023163"/>
    </source>
</evidence>
<proteinExistence type="predicted"/>
<dbReference type="Gene3D" id="3.40.50.2300">
    <property type="match status" value="2"/>
</dbReference>
<organism evidence="6 7">
    <name type="scientific">Clostridium thermosuccinogenes</name>
    <dbReference type="NCBI Taxonomy" id="84032"/>
    <lineage>
        <taxon>Bacteria</taxon>
        <taxon>Bacillati</taxon>
        <taxon>Bacillota</taxon>
        <taxon>Clostridia</taxon>
        <taxon>Eubacteriales</taxon>
        <taxon>Clostridiaceae</taxon>
        <taxon>Clostridium</taxon>
    </lineage>
</organism>
<protein>
    <recommendedName>
        <fullName evidence="5">HTH gntR-type domain-containing protein</fullName>
    </recommendedName>
</protein>
<dbReference type="PANTHER" id="PTHR30146:SF95">
    <property type="entry name" value="RIBOSE OPERON REPRESSOR"/>
    <property type="match status" value="1"/>
</dbReference>
<keyword evidence="3" id="KW-0238">DNA-binding</keyword>
<dbReference type="InterPro" id="IPR028082">
    <property type="entry name" value="Peripla_BP_I"/>
</dbReference>
<dbReference type="Gene3D" id="1.10.10.10">
    <property type="entry name" value="Winged helix-like DNA-binding domain superfamily/Winged helix DNA-binding domain"/>
    <property type="match status" value="1"/>
</dbReference>
<dbReference type="GO" id="GO:0000976">
    <property type="term" value="F:transcription cis-regulatory region binding"/>
    <property type="evidence" value="ECO:0007669"/>
    <property type="project" value="TreeGrafter"/>
</dbReference>
<dbReference type="InterPro" id="IPR046335">
    <property type="entry name" value="LacI/GalR-like_sensor"/>
</dbReference>
<dbReference type="Proteomes" id="UP000236151">
    <property type="component" value="Unassembled WGS sequence"/>
</dbReference>
<dbReference type="InterPro" id="IPR000524">
    <property type="entry name" value="Tscrpt_reg_HTH_GntR"/>
</dbReference>
<reference evidence="6 7" key="1">
    <citation type="submission" date="2017-06" db="EMBL/GenBank/DDBJ databases">
        <title>Investigating the central metabolism of Clostridium thermosuccinogenes.</title>
        <authorList>
            <person name="Koendjbiharie J.G."/>
            <person name="van Kranenburg R."/>
        </authorList>
    </citation>
    <scope>NUCLEOTIDE SEQUENCE [LARGE SCALE GENOMIC DNA]</scope>
    <source>
        <strain evidence="6 7">DSM 5806</strain>
    </source>
</reference>
<dbReference type="CDD" id="cd07377">
    <property type="entry name" value="WHTH_GntR"/>
    <property type="match status" value="1"/>
</dbReference>
<dbReference type="InterPro" id="IPR036390">
    <property type="entry name" value="WH_DNA-bd_sf"/>
</dbReference>
<sequence length="395" mass="43790">MLWEWCVIVMKGSGFLYQKVYEDIKEEIENGTLAPGTKISSEKQLASKYGISTITVKTALGLLTEEGLVKRVPGKGTFVAGHESNAAPKDKHHAGDAEHRPIIGVVLEHVSSTFGLDMMYHMDRIAMEKGYRLCIRFSYTDQEKETEEIDFLLSLGVCGLIIMPSHGSHYNTKILKLVVDKFPVVLIDKSLEGIPVPSVCTDNDQCSRALVDFLVGRGYRNIGIVTSQNDGISSIKERKKGFYDSLAANSLPVNDECVIQLKVDSIQVTGKSIEEQNIKHISNYLKRHPDIDSLICLEGGFLLDIYKACENLGKRIPEDIAVCSIDEDSNASTGFFFTHVKQDELAIAEKAMELIVAMLNGENNIEITNYKIPGIFKTGRSTGTKNTKEHDPVKD</sequence>
<dbReference type="EMBL" id="NIOJ01000029">
    <property type="protein sequence ID" value="PNT98262.1"/>
    <property type="molecule type" value="Genomic_DNA"/>
</dbReference>
<dbReference type="Pfam" id="PF13377">
    <property type="entry name" value="Peripla_BP_3"/>
    <property type="match status" value="1"/>
</dbReference>
<name>A0A2K2FHL1_9CLOT</name>
<dbReference type="InterPro" id="IPR036388">
    <property type="entry name" value="WH-like_DNA-bd_sf"/>
</dbReference>
<evidence type="ECO:0000256" key="3">
    <source>
        <dbReference type="ARBA" id="ARBA00023125"/>
    </source>
</evidence>
<dbReference type="Pfam" id="PF00392">
    <property type="entry name" value="GntR"/>
    <property type="match status" value="1"/>
</dbReference>
<gene>
    <name evidence="6" type="ORF">CDQ84_11400</name>
</gene>
<dbReference type="SUPFAM" id="SSF46785">
    <property type="entry name" value="Winged helix' DNA-binding domain"/>
    <property type="match status" value="1"/>
</dbReference>
<evidence type="ECO:0000256" key="2">
    <source>
        <dbReference type="ARBA" id="ARBA00023015"/>
    </source>
</evidence>
<keyword evidence="1" id="KW-0678">Repressor</keyword>
<dbReference type="GO" id="GO:0003700">
    <property type="term" value="F:DNA-binding transcription factor activity"/>
    <property type="evidence" value="ECO:0007669"/>
    <property type="project" value="InterPro"/>
</dbReference>
<accession>A0A2K2FHL1</accession>
<evidence type="ECO:0000313" key="7">
    <source>
        <dbReference type="Proteomes" id="UP000236151"/>
    </source>
</evidence>
<comment type="caution">
    <text evidence="6">The sequence shown here is derived from an EMBL/GenBank/DDBJ whole genome shotgun (WGS) entry which is preliminary data.</text>
</comment>
<keyword evidence="7" id="KW-1185">Reference proteome</keyword>
<dbReference type="PROSITE" id="PS50949">
    <property type="entry name" value="HTH_GNTR"/>
    <property type="match status" value="1"/>
</dbReference>
<dbReference type="CDD" id="cd06267">
    <property type="entry name" value="PBP1_LacI_sugar_binding-like"/>
    <property type="match status" value="1"/>
</dbReference>